<comment type="caution">
    <text evidence="2">The sequence shown here is derived from an EMBL/GenBank/DDBJ whole genome shotgun (WGS) entry which is preliminary data.</text>
</comment>
<reference evidence="2 3" key="1">
    <citation type="submission" date="2019-08" db="EMBL/GenBank/DDBJ databases">
        <title>In-depth cultivation of the pig gut microbiome towards novel bacterial diversity and tailored functional studies.</title>
        <authorList>
            <person name="Wylensek D."/>
            <person name="Hitch T.C.A."/>
            <person name="Clavel T."/>
        </authorList>
    </citation>
    <scope>NUCLEOTIDE SEQUENCE [LARGE SCALE GENOMIC DNA]</scope>
    <source>
        <strain evidence="2 3">Oil+RF-744-WCA-WT-13</strain>
    </source>
</reference>
<gene>
    <name evidence="2" type="ORF">FYJ60_06245</name>
</gene>
<dbReference type="InterPro" id="IPR000257">
    <property type="entry name" value="Uroporphyrinogen_deCOase"/>
</dbReference>
<dbReference type="EMBL" id="VUMV01000003">
    <property type="protein sequence ID" value="MST81912.1"/>
    <property type="molecule type" value="Genomic_DNA"/>
</dbReference>
<protein>
    <submittedName>
        <fullName evidence="2">Uroporphyrinogen decarboxylase (URO-D)</fullName>
    </submittedName>
</protein>
<evidence type="ECO:0000313" key="3">
    <source>
        <dbReference type="Proteomes" id="UP000466864"/>
    </source>
</evidence>
<dbReference type="GO" id="GO:0004853">
    <property type="term" value="F:uroporphyrinogen decarboxylase activity"/>
    <property type="evidence" value="ECO:0007669"/>
    <property type="project" value="InterPro"/>
</dbReference>
<sequence>MLTPKQNLLETLKKDGKPECLCNSFTMLKPIGGDPCFKLIRGNRIRGTESEDVWGTHISFPQDAPAAVPIVTKENQVIKDITHWRDYVKVPDLIGRCSEGWETAIENEKAIDHDRYLTCVIMGTGIFEQLHMLMTFEDTLCNMLEEPDDMQELIDAICEYRLTYMKLVVEHLHPDLIISHDDWGSKTSLFMSPSTWRDLFKEPYRKLYSYLHENGVIVMHHGDSYMEPIVEDMAEIGIDIWQGVLPTNNVAAISEKVGDRMLLMGGIDSVIDRADASEEEIRRETRRACEEYGGLKGYWPGITYGGPGTIYPEVEKIIIDEINRYNREKYGVAIS</sequence>
<evidence type="ECO:0000259" key="1">
    <source>
        <dbReference type="Pfam" id="PF01208"/>
    </source>
</evidence>
<accession>A0A7X2P801</accession>
<dbReference type="Proteomes" id="UP000466864">
    <property type="component" value="Unassembled WGS sequence"/>
</dbReference>
<dbReference type="PANTHER" id="PTHR47099:SF1">
    <property type="entry name" value="METHYLCOBAMIDE:COM METHYLTRANSFERASE MTBA"/>
    <property type="match status" value="1"/>
</dbReference>
<dbReference type="Gene3D" id="3.20.20.210">
    <property type="match status" value="1"/>
</dbReference>
<organism evidence="2 3">
    <name type="scientific">Bilifractor porci</name>
    <dbReference type="NCBI Taxonomy" id="2606636"/>
    <lineage>
        <taxon>Bacteria</taxon>
        <taxon>Bacillati</taxon>
        <taxon>Bacillota</taxon>
        <taxon>Clostridia</taxon>
        <taxon>Lachnospirales</taxon>
        <taxon>Lachnospiraceae</taxon>
        <taxon>Bilifractor</taxon>
    </lineage>
</organism>
<dbReference type="InterPro" id="IPR038071">
    <property type="entry name" value="UROD/MetE-like_sf"/>
</dbReference>
<name>A0A7X2P801_9FIRM</name>
<keyword evidence="3" id="KW-1185">Reference proteome</keyword>
<dbReference type="PANTHER" id="PTHR47099">
    <property type="entry name" value="METHYLCOBAMIDE:COM METHYLTRANSFERASE MTBA"/>
    <property type="match status" value="1"/>
</dbReference>
<evidence type="ECO:0000313" key="2">
    <source>
        <dbReference type="EMBL" id="MST81912.1"/>
    </source>
</evidence>
<dbReference type="Pfam" id="PF01208">
    <property type="entry name" value="URO-D"/>
    <property type="match status" value="1"/>
</dbReference>
<dbReference type="RefSeq" id="WP_154457815.1">
    <property type="nucleotide sequence ID" value="NZ_VUMV01000003.1"/>
</dbReference>
<dbReference type="AlphaFoldDB" id="A0A7X2P801"/>
<proteinExistence type="predicted"/>
<feature type="domain" description="Uroporphyrinogen decarboxylase (URO-D)" evidence="1">
    <location>
        <begin position="123"/>
        <end position="314"/>
    </location>
</feature>
<dbReference type="InterPro" id="IPR052024">
    <property type="entry name" value="Methanogen_methyltrans"/>
</dbReference>
<dbReference type="SUPFAM" id="SSF51726">
    <property type="entry name" value="UROD/MetE-like"/>
    <property type="match status" value="1"/>
</dbReference>
<dbReference type="GO" id="GO:0006779">
    <property type="term" value="P:porphyrin-containing compound biosynthetic process"/>
    <property type="evidence" value="ECO:0007669"/>
    <property type="project" value="InterPro"/>
</dbReference>